<name>A9V5S1_MONBE</name>
<feature type="transmembrane region" description="Helical" evidence="2">
    <location>
        <begin position="12"/>
        <end position="33"/>
    </location>
</feature>
<protein>
    <submittedName>
        <fullName evidence="3">Uncharacterized protein</fullName>
    </submittedName>
</protein>
<accession>A9V5S1</accession>
<feature type="transmembrane region" description="Helical" evidence="2">
    <location>
        <begin position="160"/>
        <end position="180"/>
    </location>
</feature>
<feature type="transmembrane region" description="Helical" evidence="2">
    <location>
        <begin position="225"/>
        <end position="247"/>
    </location>
</feature>
<sequence>MTFDYTNSYELAAWLFPTLFLVGALAASVFFYLTRENWVANTSKGTESRWTLGGWLFNILIGDDREAAAEVMIMHIDTFKLVTVFLLAVSPDTLLNYNCSLPYPLSERMGAIYLEFREVPCKDSTYSNIDYPNFLLTFNITGLALEQFESLEQALCGTLYYGYFGTLLVLECLSLLYFIFNRKHIFHHSIVNALIFFVTSALFAVYPTRTRLLYNNDQNVCIVRYAPLVTAIVSLWYSVIGFTFALAAMGLSRRERGCPPSQVHVQEDDNEDTHFA</sequence>
<reference evidence="3 4" key="1">
    <citation type="journal article" date="2008" name="Nature">
        <title>The genome of the choanoflagellate Monosiga brevicollis and the origin of metazoans.</title>
        <authorList>
            <consortium name="JGI Sequencing"/>
            <person name="King N."/>
            <person name="Westbrook M.J."/>
            <person name="Young S.L."/>
            <person name="Kuo A."/>
            <person name="Abedin M."/>
            <person name="Chapman J."/>
            <person name="Fairclough S."/>
            <person name="Hellsten U."/>
            <person name="Isogai Y."/>
            <person name="Letunic I."/>
            <person name="Marr M."/>
            <person name="Pincus D."/>
            <person name="Putnam N."/>
            <person name="Rokas A."/>
            <person name="Wright K.J."/>
            <person name="Zuzow R."/>
            <person name="Dirks W."/>
            <person name="Good M."/>
            <person name="Goodstein D."/>
            <person name="Lemons D."/>
            <person name="Li W."/>
            <person name="Lyons J.B."/>
            <person name="Morris A."/>
            <person name="Nichols S."/>
            <person name="Richter D.J."/>
            <person name="Salamov A."/>
            <person name="Bork P."/>
            <person name="Lim W.A."/>
            <person name="Manning G."/>
            <person name="Miller W.T."/>
            <person name="McGinnis W."/>
            <person name="Shapiro H."/>
            <person name="Tjian R."/>
            <person name="Grigoriev I.V."/>
            <person name="Rokhsar D."/>
        </authorList>
    </citation>
    <scope>NUCLEOTIDE SEQUENCE [LARGE SCALE GENOMIC DNA]</scope>
    <source>
        <strain evidence="4">MX1 / ATCC 50154</strain>
    </source>
</reference>
<organism evidence="3 4">
    <name type="scientific">Monosiga brevicollis</name>
    <name type="common">Choanoflagellate</name>
    <dbReference type="NCBI Taxonomy" id="81824"/>
    <lineage>
        <taxon>Eukaryota</taxon>
        <taxon>Choanoflagellata</taxon>
        <taxon>Craspedida</taxon>
        <taxon>Salpingoecidae</taxon>
        <taxon>Monosiga</taxon>
    </lineage>
</organism>
<dbReference type="AlphaFoldDB" id="A9V5S1"/>
<feature type="transmembrane region" description="Helical" evidence="2">
    <location>
        <begin position="185"/>
        <end position="205"/>
    </location>
</feature>
<dbReference type="InParanoid" id="A9V5S1"/>
<dbReference type="KEGG" id="mbr:MONBRDRAFT_38113"/>
<evidence type="ECO:0000256" key="1">
    <source>
        <dbReference type="SAM" id="MobiDB-lite"/>
    </source>
</evidence>
<feature type="region of interest" description="Disordered" evidence="1">
    <location>
        <begin position="257"/>
        <end position="276"/>
    </location>
</feature>
<keyword evidence="2" id="KW-0472">Membrane</keyword>
<evidence type="ECO:0000313" key="4">
    <source>
        <dbReference type="Proteomes" id="UP000001357"/>
    </source>
</evidence>
<dbReference type="RefSeq" id="XP_001748108.1">
    <property type="nucleotide sequence ID" value="XM_001748056.1"/>
</dbReference>
<dbReference type="Proteomes" id="UP000001357">
    <property type="component" value="Unassembled WGS sequence"/>
</dbReference>
<keyword evidence="2" id="KW-1133">Transmembrane helix</keyword>
<keyword evidence="2" id="KW-0812">Transmembrane</keyword>
<evidence type="ECO:0000256" key="2">
    <source>
        <dbReference type="SAM" id="Phobius"/>
    </source>
</evidence>
<proteinExistence type="predicted"/>
<evidence type="ECO:0000313" key="3">
    <source>
        <dbReference type="EMBL" id="EDQ87165.1"/>
    </source>
</evidence>
<gene>
    <name evidence="3" type="ORF">MONBRDRAFT_38113</name>
</gene>
<dbReference type="GeneID" id="5893293"/>
<keyword evidence="4" id="KW-1185">Reference proteome</keyword>
<dbReference type="EMBL" id="CH991561">
    <property type="protein sequence ID" value="EDQ87165.1"/>
    <property type="molecule type" value="Genomic_DNA"/>
</dbReference>